<dbReference type="CDD" id="cd00082">
    <property type="entry name" value="HisKA"/>
    <property type="match status" value="1"/>
</dbReference>
<dbReference type="Pfam" id="PF00512">
    <property type="entry name" value="HisKA"/>
    <property type="match status" value="1"/>
</dbReference>
<gene>
    <name evidence="12" type="ORF">Ga0058931_2740</name>
</gene>
<dbReference type="InterPro" id="IPR003594">
    <property type="entry name" value="HATPase_dom"/>
</dbReference>
<dbReference type="EMBL" id="FBYC01000004">
    <property type="protein sequence ID" value="CUX83045.1"/>
    <property type="molecule type" value="Genomic_DNA"/>
</dbReference>
<evidence type="ECO:0000256" key="2">
    <source>
        <dbReference type="ARBA" id="ARBA00004370"/>
    </source>
</evidence>
<evidence type="ECO:0000256" key="10">
    <source>
        <dbReference type="SAM" id="Phobius"/>
    </source>
</evidence>
<dbReference type="Pfam" id="PF02518">
    <property type="entry name" value="HATPase_c"/>
    <property type="match status" value="1"/>
</dbReference>
<evidence type="ECO:0000259" key="11">
    <source>
        <dbReference type="PROSITE" id="PS50109"/>
    </source>
</evidence>
<comment type="caution">
    <text evidence="12">The sequence shown here is derived from an EMBL/GenBank/DDBJ whole genome shotgun (WGS) entry which is preliminary data.</text>
</comment>
<evidence type="ECO:0000313" key="12">
    <source>
        <dbReference type="EMBL" id="CUX83045.1"/>
    </source>
</evidence>
<dbReference type="PRINTS" id="PR00344">
    <property type="entry name" value="BCTRLSENSOR"/>
</dbReference>
<evidence type="ECO:0000256" key="4">
    <source>
        <dbReference type="ARBA" id="ARBA00022553"/>
    </source>
</evidence>
<keyword evidence="9 10" id="KW-0472">Membrane</keyword>
<evidence type="ECO:0000256" key="9">
    <source>
        <dbReference type="ARBA" id="ARBA00023136"/>
    </source>
</evidence>
<sequence length="480" mass="51097">MFATRTPHRPYSLRRRLMAAMLAGFSVIMTALAFGLWSYARNAADTSFDLLLDGAAIAILDSVTATPSGIQIDIPNSALEILALVEDDRVFYQVSTADGTVLTGDANLPAPPGQTPRATPRVPERQFFDAPHTGEAVRFVRRQQVLTGMAGLEEVAVQVGQTRGARDAMQRDLFIKGIAVLSVLALIGLVFVQFAIFLAMRPLAGIEADIQGRDPANLAPLRALPPREIAGLISAINGFMSRLVASKDNAETFIADVSHQIRTSLSALHGQLELASETVDPAGQRVRVAKAAEQASRTIRLTNQLLTHAMVIHRADTAPREIVDMVGIARGMIEEASRSRDDMGEPEFEVQLAKGAETLMVAGDPVSLREAMRNLIDNALRHAGAAPLVRIAFSQGELNGQTALDLRVEDNGPGIAAADRARARQRFCSLGPRRGSGLGLAIVEAAVSAHCGRLELDASPEGGLSARLLLPAGPILGAAT</sequence>
<dbReference type="PANTHER" id="PTHR45436">
    <property type="entry name" value="SENSOR HISTIDINE KINASE YKOH"/>
    <property type="match status" value="1"/>
</dbReference>
<comment type="catalytic activity">
    <reaction evidence="1">
        <text>ATP + protein L-histidine = ADP + protein N-phospho-L-histidine.</text>
        <dbReference type="EC" id="2.7.13.3"/>
    </reaction>
</comment>
<keyword evidence="7 12" id="KW-0418">Kinase</keyword>
<evidence type="ECO:0000313" key="13">
    <source>
        <dbReference type="Proteomes" id="UP000182045"/>
    </source>
</evidence>
<dbReference type="SMART" id="SM00388">
    <property type="entry name" value="HisKA"/>
    <property type="match status" value="1"/>
</dbReference>
<evidence type="ECO:0000256" key="5">
    <source>
        <dbReference type="ARBA" id="ARBA00022679"/>
    </source>
</evidence>
<keyword evidence="5" id="KW-0808">Transferase</keyword>
<comment type="subcellular location">
    <subcellularLocation>
        <location evidence="2">Membrane</location>
    </subcellularLocation>
</comment>
<feature type="transmembrane region" description="Helical" evidence="10">
    <location>
        <begin position="173"/>
        <end position="200"/>
    </location>
</feature>
<keyword evidence="13" id="KW-1185">Reference proteome</keyword>
<dbReference type="Proteomes" id="UP000182045">
    <property type="component" value="Unassembled WGS sequence"/>
</dbReference>
<dbReference type="PROSITE" id="PS50109">
    <property type="entry name" value="HIS_KIN"/>
    <property type="match status" value="1"/>
</dbReference>
<keyword evidence="6 10" id="KW-0812">Transmembrane</keyword>
<dbReference type="SUPFAM" id="SSF55874">
    <property type="entry name" value="ATPase domain of HSP90 chaperone/DNA topoisomerase II/histidine kinase"/>
    <property type="match status" value="1"/>
</dbReference>
<dbReference type="InterPro" id="IPR036890">
    <property type="entry name" value="HATPase_C_sf"/>
</dbReference>
<evidence type="ECO:0000256" key="1">
    <source>
        <dbReference type="ARBA" id="ARBA00000085"/>
    </source>
</evidence>
<name>A0ABP2BZI9_9RHOB</name>
<dbReference type="InterPro" id="IPR036097">
    <property type="entry name" value="HisK_dim/P_sf"/>
</dbReference>
<dbReference type="EC" id="2.7.13.3" evidence="3"/>
<dbReference type="InterPro" id="IPR004358">
    <property type="entry name" value="Sig_transdc_His_kin-like_C"/>
</dbReference>
<dbReference type="SMART" id="SM00387">
    <property type="entry name" value="HATPase_c"/>
    <property type="match status" value="1"/>
</dbReference>
<evidence type="ECO:0000256" key="8">
    <source>
        <dbReference type="ARBA" id="ARBA00022989"/>
    </source>
</evidence>
<keyword evidence="4" id="KW-0597">Phosphoprotein</keyword>
<reference evidence="12 13" key="1">
    <citation type="submission" date="2016-01" db="EMBL/GenBank/DDBJ databases">
        <authorList>
            <person name="Varghese N."/>
        </authorList>
    </citation>
    <scope>NUCLEOTIDE SEQUENCE [LARGE SCALE GENOMIC DNA]</scope>
    <source>
        <strain evidence="12 13">HL-91</strain>
    </source>
</reference>
<dbReference type="InterPro" id="IPR005467">
    <property type="entry name" value="His_kinase_dom"/>
</dbReference>
<dbReference type="PANTHER" id="PTHR45436:SF1">
    <property type="entry name" value="SENSOR PROTEIN QSEC"/>
    <property type="match status" value="1"/>
</dbReference>
<dbReference type="SUPFAM" id="SSF47384">
    <property type="entry name" value="Homodimeric domain of signal transducing histidine kinase"/>
    <property type="match status" value="1"/>
</dbReference>
<protein>
    <recommendedName>
        <fullName evidence="3">histidine kinase</fullName>
        <ecNumber evidence="3">2.7.13.3</ecNumber>
    </recommendedName>
</protein>
<feature type="domain" description="Histidine kinase" evidence="11">
    <location>
        <begin position="256"/>
        <end position="474"/>
    </location>
</feature>
<evidence type="ECO:0000256" key="7">
    <source>
        <dbReference type="ARBA" id="ARBA00022777"/>
    </source>
</evidence>
<dbReference type="InterPro" id="IPR050428">
    <property type="entry name" value="TCS_sensor_his_kinase"/>
</dbReference>
<evidence type="ECO:0000256" key="6">
    <source>
        <dbReference type="ARBA" id="ARBA00022692"/>
    </source>
</evidence>
<keyword evidence="8 10" id="KW-1133">Transmembrane helix</keyword>
<evidence type="ECO:0000256" key="3">
    <source>
        <dbReference type="ARBA" id="ARBA00012438"/>
    </source>
</evidence>
<dbReference type="Gene3D" id="3.30.565.10">
    <property type="entry name" value="Histidine kinase-like ATPase, C-terminal domain"/>
    <property type="match status" value="1"/>
</dbReference>
<accession>A0ABP2BZI9</accession>
<proteinExistence type="predicted"/>
<dbReference type="GO" id="GO:0016301">
    <property type="term" value="F:kinase activity"/>
    <property type="evidence" value="ECO:0007669"/>
    <property type="project" value="UniProtKB-KW"/>
</dbReference>
<dbReference type="Gene3D" id="1.10.287.130">
    <property type="match status" value="1"/>
</dbReference>
<dbReference type="InterPro" id="IPR013727">
    <property type="entry name" value="2CSK_N"/>
</dbReference>
<organism evidence="12 13">
    <name type="scientific">Roseibaca calidilacus</name>
    <dbReference type="NCBI Taxonomy" id="1666912"/>
    <lineage>
        <taxon>Bacteria</taxon>
        <taxon>Pseudomonadati</taxon>
        <taxon>Pseudomonadota</taxon>
        <taxon>Alphaproteobacteria</taxon>
        <taxon>Rhodobacterales</taxon>
        <taxon>Paracoccaceae</taxon>
        <taxon>Roseinatronobacter</taxon>
    </lineage>
</organism>
<dbReference type="InterPro" id="IPR003661">
    <property type="entry name" value="HisK_dim/P_dom"/>
</dbReference>
<feature type="transmembrane region" description="Helical" evidence="10">
    <location>
        <begin position="20"/>
        <end position="40"/>
    </location>
</feature>
<dbReference type="Pfam" id="PF08521">
    <property type="entry name" value="2CSK_N"/>
    <property type="match status" value="1"/>
</dbReference>